<protein>
    <recommendedName>
        <fullName evidence="1">HAT C-terminal dimerisation domain-containing protein</fullName>
    </recommendedName>
</protein>
<dbReference type="Pfam" id="PF05699">
    <property type="entry name" value="Dimer_Tnp_hAT"/>
    <property type="match status" value="1"/>
</dbReference>
<organism evidence="2">
    <name type="scientific">Fagus sylvatica</name>
    <name type="common">Beechnut</name>
    <dbReference type="NCBI Taxonomy" id="28930"/>
    <lineage>
        <taxon>Eukaryota</taxon>
        <taxon>Viridiplantae</taxon>
        <taxon>Streptophyta</taxon>
        <taxon>Embryophyta</taxon>
        <taxon>Tracheophyta</taxon>
        <taxon>Spermatophyta</taxon>
        <taxon>Magnoliopsida</taxon>
        <taxon>eudicotyledons</taxon>
        <taxon>Gunneridae</taxon>
        <taxon>Pentapetalae</taxon>
        <taxon>rosids</taxon>
        <taxon>fabids</taxon>
        <taxon>Fagales</taxon>
        <taxon>Fagaceae</taxon>
        <taxon>Fagus</taxon>
    </lineage>
</organism>
<accession>A0A2N9IPK2</accession>
<dbReference type="EMBL" id="OIVN01006156">
    <property type="protein sequence ID" value="SPD26428.1"/>
    <property type="molecule type" value="Genomic_DNA"/>
</dbReference>
<dbReference type="InterPro" id="IPR012337">
    <property type="entry name" value="RNaseH-like_sf"/>
</dbReference>
<dbReference type="PANTHER" id="PTHR46481">
    <property type="entry name" value="ZINC FINGER BED DOMAIN-CONTAINING PROTEIN 4"/>
    <property type="match status" value="1"/>
</dbReference>
<name>A0A2N9IPK2_FAGSY</name>
<dbReference type="GO" id="GO:0046983">
    <property type="term" value="F:protein dimerization activity"/>
    <property type="evidence" value="ECO:0007669"/>
    <property type="project" value="InterPro"/>
</dbReference>
<dbReference type="AlphaFoldDB" id="A0A2N9IPK2"/>
<dbReference type="InterPro" id="IPR008906">
    <property type="entry name" value="HATC_C_dom"/>
</dbReference>
<evidence type="ECO:0000313" key="2">
    <source>
        <dbReference type="EMBL" id="SPD26428.1"/>
    </source>
</evidence>
<proteinExistence type="predicted"/>
<sequence length="534" mass="60667">MNEEVDEFGESASSVSKKTRCRTSTIWSEFELEPIGVDGQQKAKCKRCNRTYAAVDHHRPIDQDMYREMLALAIIRHNYPFSYAEHENNRLIHVYLNPEVKPVSRNTAKQDVIKIYKREKESLKFALKSISGRFCLTSDLWSSSTTDHYMVVTAHFVDENWVLQKKVLSFSLVPPPRGGAILADRLLAVLQEWGIDRKIFSITLDNASYNETLVNSLKENLSFGPYLPCSGEFFHVRCGAHVLNLIVQDGLKVIDEVVHNIRESVKYVKGSDSRRLKFAGCLAMLPFFDNSIDSNFNTCPSEEEWDRLEKIANILEPFYDITVLFSGTKLSHCKLCVEFCYKRIYGEYATEMAMMLRDKLYSAFEEYVQSTPSNIGNVVETTSSSGGMGSGRYDKRDDLSGFDTFESELVGSMSSKSQLSLYLEESRHDHRIHVDLDVLGFWKSQYSRFPELSLMARDILSIPITSVASESAFSVGGRILDKFRSSLLPLTTEALLCTRDWMYGVPAKNDCDDGPVEDFANLSSSRPIAYLDED</sequence>
<dbReference type="PANTHER" id="PTHR46481:SF6">
    <property type="entry name" value="ZINC FINGER BED DOMAIN-CONTAINING PROTEIN RICESLEEPER 2-LIKE"/>
    <property type="match status" value="1"/>
</dbReference>
<gene>
    <name evidence="2" type="ORF">FSB_LOCUS54310</name>
</gene>
<dbReference type="InterPro" id="IPR052035">
    <property type="entry name" value="ZnF_BED_domain_contain"/>
</dbReference>
<dbReference type="SUPFAM" id="SSF53098">
    <property type="entry name" value="Ribonuclease H-like"/>
    <property type="match status" value="1"/>
</dbReference>
<feature type="domain" description="HAT C-terminal dimerisation" evidence="1">
    <location>
        <begin position="419"/>
        <end position="502"/>
    </location>
</feature>
<evidence type="ECO:0000259" key="1">
    <source>
        <dbReference type="Pfam" id="PF05699"/>
    </source>
</evidence>
<reference evidence="2" key="1">
    <citation type="submission" date="2018-02" db="EMBL/GenBank/DDBJ databases">
        <authorList>
            <person name="Cohen D.B."/>
            <person name="Kent A.D."/>
        </authorList>
    </citation>
    <scope>NUCLEOTIDE SEQUENCE</scope>
</reference>